<evidence type="ECO:0000313" key="1">
    <source>
        <dbReference type="EMBL" id="MEE7459801.1"/>
    </source>
</evidence>
<sequence length="117" mass="12417">MIFQNGAMLEDLDPVYMHAKLLAALKAKYPNVRLAPSVAASVKSGNTLSVETDVRTALGKFSGQTTSVSITLVFKDAKGRTVGKLSGQGRETLGYPAVTYKLQEAADMALAQVASRL</sequence>
<dbReference type="Proteomes" id="UP001349262">
    <property type="component" value="Unassembled WGS sequence"/>
</dbReference>
<name>A0ABU7TGR1_9HYPH</name>
<dbReference type="EMBL" id="MLBY01000005">
    <property type="protein sequence ID" value="MEE7459801.1"/>
    <property type="molecule type" value="Genomic_DNA"/>
</dbReference>
<protein>
    <submittedName>
        <fullName evidence="1">Uncharacterized protein</fullName>
    </submittedName>
</protein>
<organism evidence="1 2">
    <name type="scientific">Methylobacterium radiotolerans</name>
    <dbReference type="NCBI Taxonomy" id="31998"/>
    <lineage>
        <taxon>Bacteria</taxon>
        <taxon>Pseudomonadati</taxon>
        <taxon>Pseudomonadota</taxon>
        <taxon>Alphaproteobacteria</taxon>
        <taxon>Hyphomicrobiales</taxon>
        <taxon>Methylobacteriaceae</taxon>
        <taxon>Methylobacterium</taxon>
    </lineage>
</organism>
<comment type="caution">
    <text evidence="1">The sequence shown here is derived from an EMBL/GenBank/DDBJ whole genome shotgun (WGS) entry which is preliminary data.</text>
</comment>
<evidence type="ECO:0000313" key="2">
    <source>
        <dbReference type="Proteomes" id="UP001349262"/>
    </source>
</evidence>
<proteinExistence type="predicted"/>
<gene>
    <name evidence="1" type="ORF">MRSR164_24410</name>
</gene>
<keyword evidence="2" id="KW-1185">Reference proteome</keyword>
<accession>A0ABU7TGR1</accession>
<reference evidence="1 2" key="1">
    <citation type="journal article" date="2012" name="Genet. Mol. Biol.">
        <title>Analysis of 16S rRNA and mxaF genes revealing insights into Methylobacterium niche-specific plant association.</title>
        <authorList>
            <person name="Dourado M.N."/>
            <person name="Andreote F.D."/>
            <person name="Dini-Andreote F."/>
            <person name="Conti R."/>
            <person name="Araujo J.M."/>
            <person name="Araujo W.L."/>
        </authorList>
    </citation>
    <scope>NUCLEOTIDE SEQUENCE [LARGE SCALE GENOMIC DNA]</scope>
    <source>
        <strain evidence="1 2">SR1.6/4</strain>
    </source>
</reference>